<comment type="caution">
    <text evidence="1">The sequence shown here is derived from an EMBL/GenBank/DDBJ whole genome shotgun (WGS) entry which is preliminary data.</text>
</comment>
<gene>
    <name evidence="1" type="ORF">AQJ30_23735</name>
</gene>
<dbReference type="EMBL" id="LMWS01000031">
    <property type="protein sequence ID" value="KUN35709.1"/>
    <property type="molecule type" value="Genomic_DNA"/>
</dbReference>
<reference evidence="1 2" key="1">
    <citation type="submission" date="2015-10" db="EMBL/GenBank/DDBJ databases">
        <title>Draft genome sequence of Streptomyces longwoodensis DSM 41677, type strain for the species Streptomyces longwoodensis.</title>
        <authorList>
            <person name="Ruckert C."/>
            <person name="Winkler A."/>
            <person name="Kalinowski J."/>
            <person name="Kampfer P."/>
            <person name="Glaeser S."/>
        </authorList>
    </citation>
    <scope>NUCLEOTIDE SEQUENCE [LARGE SCALE GENOMIC DNA]</scope>
    <source>
        <strain evidence="1 2">DSM 41677</strain>
    </source>
</reference>
<dbReference type="Proteomes" id="UP000053271">
    <property type="component" value="Unassembled WGS sequence"/>
</dbReference>
<keyword evidence="2" id="KW-1185">Reference proteome</keyword>
<evidence type="ECO:0000313" key="2">
    <source>
        <dbReference type="Proteomes" id="UP000053271"/>
    </source>
</evidence>
<dbReference type="AlphaFoldDB" id="A0A124HQK8"/>
<name>A0A124HQK8_9ACTN</name>
<proteinExistence type="predicted"/>
<accession>A0A124HQK8</accession>
<sequence>MLLPVGVAEMQVSGWQCAVWPTGCGVCPCRLAEMHLAMSDQCLLLGSKQAGQCCRLPKSAQQILLVDQKDRCLTLSADFLYEGSGEARDADEHTYYGGTGPAQAVA</sequence>
<evidence type="ECO:0000313" key="1">
    <source>
        <dbReference type="EMBL" id="KUN35709.1"/>
    </source>
</evidence>
<organism evidence="1 2">
    <name type="scientific">Streptomyces longwoodensis</name>
    <dbReference type="NCBI Taxonomy" id="68231"/>
    <lineage>
        <taxon>Bacteria</taxon>
        <taxon>Bacillati</taxon>
        <taxon>Actinomycetota</taxon>
        <taxon>Actinomycetes</taxon>
        <taxon>Kitasatosporales</taxon>
        <taxon>Streptomycetaceae</taxon>
        <taxon>Streptomyces</taxon>
    </lineage>
</organism>
<protein>
    <submittedName>
        <fullName evidence="1">Uncharacterized protein</fullName>
    </submittedName>
</protein>